<dbReference type="Gene3D" id="3.40.630.10">
    <property type="entry name" value="Zn peptidases"/>
    <property type="match status" value="1"/>
</dbReference>
<protein>
    <recommendedName>
        <fullName evidence="7">Peptide hydrolase</fullName>
        <ecNumber evidence="7">3.4.-.-</ecNumber>
    </recommendedName>
</protein>
<evidence type="ECO:0000256" key="4">
    <source>
        <dbReference type="ARBA" id="ARBA00022723"/>
    </source>
</evidence>
<proteinExistence type="inferred from homology"/>
<dbReference type="OrthoDB" id="10013407at2759"/>
<evidence type="ECO:0000256" key="1">
    <source>
        <dbReference type="ARBA" id="ARBA00001947"/>
    </source>
</evidence>
<dbReference type="GO" id="GO:0006508">
    <property type="term" value="P:proteolysis"/>
    <property type="evidence" value="ECO:0007669"/>
    <property type="project" value="UniProtKB-KW"/>
</dbReference>
<dbReference type="STRING" id="914234.M2QWX3"/>
<keyword evidence="10" id="KW-1185">Reference proteome</keyword>
<evidence type="ECO:0000256" key="6">
    <source>
        <dbReference type="ARBA" id="ARBA00022833"/>
    </source>
</evidence>
<feature type="signal peptide" evidence="7">
    <location>
        <begin position="1"/>
        <end position="27"/>
    </location>
</feature>
<gene>
    <name evidence="9" type="ORF">CERSUDRAFT_154934</name>
</gene>
<accession>M2QWX3</accession>
<dbReference type="EMBL" id="KB445797">
    <property type="protein sequence ID" value="EMD36645.1"/>
    <property type="molecule type" value="Genomic_DNA"/>
</dbReference>
<dbReference type="PANTHER" id="PTHR12147:SF26">
    <property type="entry name" value="PEPTIDASE M28 DOMAIN-CONTAINING PROTEIN"/>
    <property type="match status" value="1"/>
</dbReference>
<feature type="chain" id="PRO_5005140120" description="Peptide hydrolase" evidence="7">
    <location>
        <begin position="28"/>
        <end position="475"/>
    </location>
</feature>
<dbReference type="GO" id="GO:0008235">
    <property type="term" value="F:metalloexopeptidase activity"/>
    <property type="evidence" value="ECO:0007669"/>
    <property type="project" value="InterPro"/>
</dbReference>
<keyword evidence="6 7" id="KW-0862">Zinc</keyword>
<evidence type="ECO:0000259" key="8">
    <source>
        <dbReference type="Pfam" id="PF04389"/>
    </source>
</evidence>
<comment type="cofactor">
    <cofactor evidence="1">
        <name>Zn(2+)</name>
        <dbReference type="ChEBI" id="CHEBI:29105"/>
    </cofactor>
</comment>
<evidence type="ECO:0000256" key="3">
    <source>
        <dbReference type="ARBA" id="ARBA00022670"/>
    </source>
</evidence>
<organism evidence="9 10">
    <name type="scientific">Ceriporiopsis subvermispora (strain B)</name>
    <name type="common">White-rot fungus</name>
    <name type="synonym">Gelatoporia subvermispora</name>
    <dbReference type="NCBI Taxonomy" id="914234"/>
    <lineage>
        <taxon>Eukaryota</taxon>
        <taxon>Fungi</taxon>
        <taxon>Dikarya</taxon>
        <taxon>Basidiomycota</taxon>
        <taxon>Agaricomycotina</taxon>
        <taxon>Agaricomycetes</taxon>
        <taxon>Polyporales</taxon>
        <taxon>Gelatoporiaceae</taxon>
        <taxon>Gelatoporia</taxon>
    </lineage>
</organism>
<evidence type="ECO:0000256" key="2">
    <source>
        <dbReference type="ARBA" id="ARBA00005634"/>
    </source>
</evidence>
<evidence type="ECO:0000313" key="10">
    <source>
        <dbReference type="Proteomes" id="UP000016930"/>
    </source>
</evidence>
<dbReference type="EC" id="3.4.-.-" evidence="7"/>
<comment type="similarity">
    <text evidence="2">Belongs to the peptidase M28 family. M28B subfamily.</text>
</comment>
<dbReference type="AlphaFoldDB" id="M2QWX3"/>
<dbReference type="SUPFAM" id="SSF53187">
    <property type="entry name" value="Zn-dependent exopeptidases"/>
    <property type="match status" value="1"/>
</dbReference>
<dbReference type="HOGENOM" id="CLU_025286_0_0_1"/>
<keyword evidence="5 7" id="KW-0378">Hydrolase</keyword>
<dbReference type="InterPro" id="IPR045175">
    <property type="entry name" value="M28_fam"/>
</dbReference>
<keyword evidence="4 7" id="KW-0479">Metal-binding</keyword>
<reference evidence="9 10" key="1">
    <citation type="journal article" date="2012" name="Proc. Natl. Acad. Sci. U.S.A.">
        <title>Comparative genomics of Ceriporiopsis subvermispora and Phanerochaete chrysosporium provide insight into selective ligninolysis.</title>
        <authorList>
            <person name="Fernandez-Fueyo E."/>
            <person name="Ruiz-Duenas F.J."/>
            <person name="Ferreira P."/>
            <person name="Floudas D."/>
            <person name="Hibbett D.S."/>
            <person name="Canessa P."/>
            <person name="Larrondo L.F."/>
            <person name="James T.Y."/>
            <person name="Seelenfreund D."/>
            <person name="Lobos S."/>
            <person name="Polanco R."/>
            <person name="Tello M."/>
            <person name="Honda Y."/>
            <person name="Watanabe T."/>
            <person name="Watanabe T."/>
            <person name="Ryu J.S."/>
            <person name="Kubicek C.P."/>
            <person name="Schmoll M."/>
            <person name="Gaskell J."/>
            <person name="Hammel K.E."/>
            <person name="St John F.J."/>
            <person name="Vanden Wymelenberg A."/>
            <person name="Sabat G."/>
            <person name="Splinter BonDurant S."/>
            <person name="Syed K."/>
            <person name="Yadav J.S."/>
            <person name="Doddapaneni H."/>
            <person name="Subramanian V."/>
            <person name="Lavin J.L."/>
            <person name="Oguiza J.A."/>
            <person name="Perez G."/>
            <person name="Pisabarro A.G."/>
            <person name="Ramirez L."/>
            <person name="Santoyo F."/>
            <person name="Master E."/>
            <person name="Coutinho P.M."/>
            <person name="Henrissat B."/>
            <person name="Lombard V."/>
            <person name="Magnuson J.K."/>
            <person name="Kuees U."/>
            <person name="Hori C."/>
            <person name="Igarashi K."/>
            <person name="Samejima M."/>
            <person name="Held B.W."/>
            <person name="Barry K.W."/>
            <person name="LaButti K.M."/>
            <person name="Lapidus A."/>
            <person name="Lindquist E.A."/>
            <person name="Lucas S.M."/>
            <person name="Riley R."/>
            <person name="Salamov A.A."/>
            <person name="Hoffmeister D."/>
            <person name="Schwenk D."/>
            <person name="Hadar Y."/>
            <person name="Yarden O."/>
            <person name="de Vries R.P."/>
            <person name="Wiebenga A."/>
            <person name="Stenlid J."/>
            <person name="Eastwood D."/>
            <person name="Grigoriev I.V."/>
            <person name="Berka R.M."/>
            <person name="Blanchette R.A."/>
            <person name="Kersten P."/>
            <person name="Martinez A.T."/>
            <person name="Vicuna R."/>
            <person name="Cullen D."/>
        </authorList>
    </citation>
    <scope>NUCLEOTIDE SEQUENCE [LARGE SCALE GENOMIC DNA]</scope>
    <source>
        <strain evidence="9 10">B</strain>
    </source>
</reference>
<evidence type="ECO:0000313" key="9">
    <source>
        <dbReference type="EMBL" id="EMD36645.1"/>
    </source>
</evidence>
<keyword evidence="3 7" id="KW-0645">Protease</keyword>
<dbReference type="Proteomes" id="UP000016930">
    <property type="component" value="Unassembled WGS sequence"/>
</dbReference>
<name>M2QWX3_CERS8</name>
<dbReference type="InterPro" id="IPR007484">
    <property type="entry name" value="Peptidase_M28"/>
</dbReference>
<dbReference type="Pfam" id="PF04389">
    <property type="entry name" value="Peptidase_M28"/>
    <property type="match status" value="1"/>
</dbReference>
<dbReference type="PANTHER" id="PTHR12147">
    <property type="entry name" value="METALLOPEPTIDASE M28 FAMILY MEMBER"/>
    <property type="match status" value="1"/>
</dbReference>
<dbReference type="GO" id="GO:0046872">
    <property type="term" value="F:metal ion binding"/>
    <property type="evidence" value="ECO:0007669"/>
    <property type="project" value="UniProtKB-KW"/>
</dbReference>
<evidence type="ECO:0000256" key="5">
    <source>
        <dbReference type="ARBA" id="ARBA00022801"/>
    </source>
</evidence>
<sequence length="475" mass="50815">MLVPAAVVPALSQLALLVADIDPTTLAADLCLARGYHGTYGAQSIFIADDDCYLSASDSLSAGSILPIPAHGQLVWLEHEAVDDAIRPTSFVDELDAFLEQLASPAHPAYSGYAQQEVLVRERATPELLHRTATSALVAVDTEDVAYALADHLPRFWKSTPVPSSPIPLTPVSAAARARLSNLLSSVKFDPIIASVVNNISATYLQLDVTYLSGEDPSSPIISRNAFTEGALIAADWLKTRVEETGASCELKPFREGWAPNVICSYPATVNTTETVLISAHYDSRGSFGSTRAPGADDDGSGTVAILGIARTIARKNISFRKNVQLCLFSGEEQGLVGSRAYAREMRAAGADLTLMIQADMLAYHAPGEPQQLGLPERIGSPEVSQFVANLSAIYSPELTVGTSPACCSDHQSFWTEGFPATQVFERAGPIADPMYHNDGDLSDREGYDFDQVKSIAKVQFAAILHAAGFDINDE</sequence>
<evidence type="ECO:0000256" key="7">
    <source>
        <dbReference type="RuleBase" id="RU361240"/>
    </source>
</evidence>
<keyword evidence="7" id="KW-0732">Signal</keyword>
<feature type="domain" description="Peptidase M28" evidence="8">
    <location>
        <begin position="261"/>
        <end position="445"/>
    </location>
</feature>